<sequence length="45" mass="5099">MQLIANQPGVFRMTGGHSVQIRKPLEDHLARLKFAEELLARLAIE</sequence>
<proteinExistence type="predicted"/>
<dbReference type="EMBL" id="UINC01075686">
    <property type="protein sequence ID" value="SVC14113.1"/>
    <property type="molecule type" value="Genomic_DNA"/>
</dbReference>
<gene>
    <name evidence="1" type="ORF">METZ01_LOCUS266967</name>
</gene>
<reference evidence="1" key="1">
    <citation type="submission" date="2018-05" db="EMBL/GenBank/DDBJ databases">
        <authorList>
            <person name="Lanie J.A."/>
            <person name="Ng W.-L."/>
            <person name="Kazmierczak K.M."/>
            <person name="Andrzejewski T.M."/>
            <person name="Davidsen T.M."/>
            <person name="Wayne K.J."/>
            <person name="Tettelin H."/>
            <person name="Glass J.I."/>
            <person name="Rusch D."/>
            <person name="Podicherti R."/>
            <person name="Tsui H.-C.T."/>
            <person name="Winkler M.E."/>
        </authorList>
    </citation>
    <scope>NUCLEOTIDE SEQUENCE</scope>
</reference>
<evidence type="ECO:0000313" key="1">
    <source>
        <dbReference type="EMBL" id="SVC14113.1"/>
    </source>
</evidence>
<dbReference type="AlphaFoldDB" id="A0A382JSB1"/>
<organism evidence="1">
    <name type="scientific">marine metagenome</name>
    <dbReference type="NCBI Taxonomy" id="408172"/>
    <lineage>
        <taxon>unclassified sequences</taxon>
        <taxon>metagenomes</taxon>
        <taxon>ecological metagenomes</taxon>
    </lineage>
</organism>
<accession>A0A382JSB1</accession>
<name>A0A382JSB1_9ZZZZ</name>
<protein>
    <submittedName>
        <fullName evidence="1">Uncharacterized protein</fullName>
    </submittedName>
</protein>